<keyword evidence="1" id="KW-0732">Signal</keyword>
<dbReference type="OrthoDB" id="1100648at2"/>
<organism evidence="2 3">
    <name type="scientific">Chitinophaga flava</name>
    <dbReference type="NCBI Taxonomy" id="2259036"/>
    <lineage>
        <taxon>Bacteria</taxon>
        <taxon>Pseudomonadati</taxon>
        <taxon>Bacteroidota</taxon>
        <taxon>Chitinophagia</taxon>
        <taxon>Chitinophagales</taxon>
        <taxon>Chitinophagaceae</taxon>
        <taxon>Chitinophaga</taxon>
    </lineage>
</organism>
<feature type="chain" id="PRO_5016817219" evidence="1">
    <location>
        <begin position="21"/>
        <end position="272"/>
    </location>
</feature>
<gene>
    <name evidence="2" type="ORF">DF182_00065</name>
</gene>
<accession>A0A365XZG0</accession>
<protein>
    <submittedName>
        <fullName evidence="2">Uncharacterized protein</fullName>
    </submittedName>
</protein>
<proteinExistence type="predicted"/>
<reference evidence="2 3" key="1">
    <citation type="submission" date="2018-05" db="EMBL/GenBank/DDBJ databases">
        <title>Chitinophaga sp. K3CV102501T nov., isolated from isolated from a monsoon evergreen broad-leaved forest soil.</title>
        <authorList>
            <person name="Lv Y."/>
        </authorList>
    </citation>
    <scope>NUCLEOTIDE SEQUENCE [LARGE SCALE GENOMIC DNA]</scope>
    <source>
        <strain evidence="2 3">GDMCC 1.1325</strain>
    </source>
</reference>
<dbReference type="Proteomes" id="UP000253410">
    <property type="component" value="Unassembled WGS sequence"/>
</dbReference>
<comment type="caution">
    <text evidence="2">The sequence shown here is derived from an EMBL/GenBank/DDBJ whole genome shotgun (WGS) entry which is preliminary data.</text>
</comment>
<dbReference type="EMBL" id="QFFJ01000001">
    <property type="protein sequence ID" value="RBL91054.1"/>
    <property type="molecule type" value="Genomic_DNA"/>
</dbReference>
<evidence type="ECO:0000313" key="3">
    <source>
        <dbReference type="Proteomes" id="UP000253410"/>
    </source>
</evidence>
<name>A0A365XZG0_9BACT</name>
<evidence type="ECO:0000256" key="1">
    <source>
        <dbReference type="SAM" id="SignalP"/>
    </source>
</evidence>
<dbReference type="RefSeq" id="WP_113613654.1">
    <property type="nucleotide sequence ID" value="NZ_QFFJ01000001.1"/>
</dbReference>
<dbReference type="Gene3D" id="3.40.390.70">
    <property type="match status" value="1"/>
</dbReference>
<feature type="signal peptide" evidence="1">
    <location>
        <begin position="1"/>
        <end position="20"/>
    </location>
</feature>
<evidence type="ECO:0000313" key="2">
    <source>
        <dbReference type="EMBL" id="RBL91054.1"/>
    </source>
</evidence>
<sequence length="272" mass="30656">MRIYFLVAILAIVTACNKEATLTPDPVQPMYTLPQGNHSYDDSIVAFHKKYDSYILYQFTQYDYAYNYIDTRTDSAFIADPASIPQALEFLKQQLFSFYPDAFLMKTMPFKILLAGSISKNGVPSVPALAASNSMIAFGYTNGTLAQKTPAEIKQLRGWLNRAYMERALRVGAINIPTDFFDPMPRYKNLQEYNKYAAGVVEPINEKLNIVTDLLGFIELATGHTYNELTSPGHPLSPNVDVNGMVKKRYNIMISYFQNMYGVDLQAIGNMP</sequence>
<dbReference type="AlphaFoldDB" id="A0A365XZG0"/>
<keyword evidence="3" id="KW-1185">Reference proteome</keyword>
<dbReference type="PROSITE" id="PS51257">
    <property type="entry name" value="PROKAR_LIPOPROTEIN"/>
    <property type="match status" value="1"/>
</dbReference>